<evidence type="ECO:0000256" key="1">
    <source>
        <dbReference type="ARBA" id="ARBA00004651"/>
    </source>
</evidence>
<sequence length="578" mass="65363">MKNVLRYVKKYRIFVVIPFASMIISIALDMFNPYLIGIMIDRVLKKEEFELLGKVLLGIGIITFSRTILGYIREFTFDYLSTRVSIELKRDIFNHIQSLPFSYFDRMNTGELMSRIGEDVDNVWRAVGFGIGLAIENTIYFITAFAILFSMNWKLALVSLITMPFLAILAMRLEKKIGKAYEDISDHVAVLNTTAQENIAGVRLVKAFAREKHEILKFLELNKTNYNLNMKQANVWGKFFPAIEFISNLCVVMVISAGGLFVAGGSMSIGELVSFNGYIWMLIWPMRMIGWLTNLIAQASASAKKIENIMSIVPEIKDSDNPVVPEKIQGNVVFENVSFKYGEEYVLKNINLSAKAGNTIAIMGTTGSGKTSLINLIGRYYDVCEGRVLVDGCDVRDIHLETLRNSISLVSQDVFLFSESIAENVRLGKENATFEEIKEACREACAHEFIEELEDGYDTVIGERGIGLSGGQKQRISIARALIKDASILILDDATSALDMETEYQLLKNLNNRQRKATTFIIAHRISAVKNADEIIFLENGEIVERGTHQELLNLRGRYYEVYCEQFKDFENIQQEVI</sequence>
<dbReference type="Pfam" id="PF00664">
    <property type="entry name" value="ABC_membrane"/>
    <property type="match status" value="1"/>
</dbReference>
<keyword evidence="3" id="KW-1003">Cell membrane</keyword>
<feature type="domain" description="ABC transporter" evidence="10">
    <location>
        <begin position="332"/>
        <end position="565"/>
    </location>
</feature>
<proteinExistence type="predicted"/>
<keyword evidence="4 9" id="KW-0812">Transmembrane</keyword>
<dbReference type="PANTHER" id="PTHR43394">
    <property type="entry name" value="ATP-DEPENDENT PERMEASE MDL1, MITOCHONDRIAL"/>
    <property type="match status" value="1"/>
</dbReference>
<evidence type="ECO:0000256" key="6">
    <source>
        <dbReference type="ARBA" id="ARBA00022840"/>
    </source>
</evidence>
<keyword evidence="2" id="KW-0813">Transport</keyword>
<comment type="caution">
    <text evidence="12">The sequence shown here is derived from an EMBL/GenBank/DDBJ whole genome shotgun (WGS) entry which is preliminary data.</text>
</comment>
<evidence type="ECO:0000256" key="9">
    <source>
        <dbReference type="SAM" id="Phobius"/>
    </source>
</evidence>
<dbReference type="GO" id="GO:0005524">
    <property type="term" value="F:ATP binding"/>
    <property type="evidence" value="ECO:0007669"/>
    <property type="project" value="UniProtKB-KW"/>
</dbReference>
<dbReference type="Gene3D" id="1.20.1560.10">
    <property type="entry name" value="ABC transporter type 1, transmembrane domain"/>
    <property type="match status" value="1"/>
</dbReference>
<dbReference type="EMBL" id="SOAZ01000014">
    <property type="protein sequence ID" value="TDT52071.1"/>
    <property type="molecule type" value="Genomic_DNA"/>
</dbReference>
<dbReference type="FunFam" id="3.40.50.300:FF:000221">
    <property type="entry name" value="Multidrug ABC transporter ATP-binding protein"/>
    <property type="match status" value="1"/>
</dbReference>
<evidence type="ECO:0000256" key="5">
    <source>
        <dbReference type="ARBA" id="ARBA00022741"/>
    </source>
</evidence>
<dbReference type="SUPFAM" id="SSF52540">
    <property type="entry name" value="P-loop containing nucleoside triphosphate hydrolases"/>
    <property type="match status" value="1"/>
</dbReference>
<feature type="domain" description="ABC transmembrane type-1" evidence="11">
    <location>
        <begin position="19"/>
        <end position="298"/>
    </location>
</feature>
<evidence type="ECO:0000256" key="8">
    <source>
        <dbReference type="ARBA" id="ARBA00023136"/>
    </source>
</evidence>
<keyword evidence="5" id="KW-0547">Nucleotide-binding</keyword>
<comment type="subcellular location">
    <subcellularLocation>
        <location evidence="1">Cell membrane</location>
        <topology evidence="1">Multi-pass membrane protein</topology>
    </subcellularLocation>
</comment>
<dbReference type="InterPro" id="IPR003593">
    <property type="entry name" value="AAA+_ATPase"/>
</dbReference>
<accession>A0A4R7KER4</accession>
<dbReference type="FunFam" id="1.20.1560.10:FF:000011">
    <property type="entry name" value="Multidrug ABC transporter ATP-binding protein"/>
    <property type="match status" value="1"/>
</dbReference>
<evidence type="ECO:0000313" key="13">
    <source>
        <dbReference type="Proteomes" id="UP000295325"/>
    </source>
</evidence>
<dbReference type="PROSITE" id="PS50893">
    <property type="entry name" value="ABC_TRANSPORTER_2"/>
    <property type="match status" value="1"/>
</dbReference>
<evidence type="ECO:0000256" key="3">
    <source>
        <dbReference type="ARBA" id="ARBA00022475"/>
    </source>
</evidence>
<dbReference type="SUPFAM" id="SSF90123">
    <property type="entry name" value="ABC transporter transmembrane region"/>
    <property type="match status" value="1"/>
</dbReference>
<feature type="transmembrane region" description="Helical" evidence="9">
    <location>
        <begin position="155"/>
        <end position="173"/>
    </location>
</feature>
<feature type="transmembrane region" description="Helical" evidence="9">
    <location>
        <begin position="277"/>
        <end position="297"/>
    </location>
</feature>
<reference evidence="12 13" key="1">
    <citation type="submission" date="2019-03" db="EMBL/GenBank/DDBJ databases">
        <title>Genomic Encyclopedia of Type Strains, Phase IV (KMG-IV): sequencing the most valuable type-strain genomes for metagenomic binning, comparative biology and taxonomic classification.</title>
        <authorList>
            <person name="Goeker M."/>
        </authorList>
    </citation>
    <scope>NUCLEOTIDE SEQUENCE [LARGE SCALE GENOMIC DNA]</scope>
    <source>
        <strain evidence="12 13">DSM 24455</strain>
    </source>
</reference>
<feature type="transmembrane region" description="Helical" evidence="9">
    <location>
        <begin position="123"/>
        <end position="149"/>
    </location>
</feature>
<dbReference type="Pfam" id="PF00005">
    <property type="entry name" value="ABC_tran"/>
    <property type="match status" value="1"/>
</dbReference>
<feature type="transmembrane region" description="Helical" evidence="9">
    <location>
        <begin position="12"/>
        <end position="31"/>
    </location>
</feature>
<feature type="transmembrane region" description="Helical" evidence="9">
    <location>
        <begin position="51"/>
        <end position="72"/>
    </location>
</feature>
<dbReference type="AlphaFoldDB" id="A0A4R7KER4"/>
<dbReference type="InterPro" id="IPR003439">
    <property type="entry name" value="ABC_transporter-like_ATP-bd"/>
</dbReference>
<dbReference type="Proteomes" id="UP000295325">
    <property type="component" value="Unassembled WGS sequence"/>
</dbReference>
<dbReference type="GO" id="GO:0005886">
    <property type="term" value="C:plasma membrane"/>
    <property type="evidence" value="ECO:0007669"/>
    <property type="project" value="UniProtKB-SubCell"/>
</dbReference>
<organism evidence="12 13">
    <name type="scientific">Fonticella tunisiensis</name>
    <dbReference type="NCBI Taxonomy" id="1096341"/>
    <lineage>
        <taxon>Bacteria</taxon>
        <taxon>Bacillati</taxon>
        <taxon>Bacillota</taxon>
        <taxon>Clostridia</taxon>
        <taxon>Eubacteriales</taxon>
        <taxon>Clostridiaceae</taxon>
        <taxon>Fonticella</taxon>
    </lineage>
</organism>
<dbReference type="GO" id="GO:0016887">
    <property type="term" value="F:ATP hydrolysis activity"/>
    <property type="evidence" value="ECO:0007669"/>
    <property type="project" value="InterPro"/>
</dbReference>
<dbReference type="InterPro" id="IPR011527">
    <property type="entry name" value="ABC1_TM_dom"/>
</dbReference>
<feature type="transmembrane region" description="Helical" evidence="9">
    <location>
        <begin position="239"/>
        <end position="265"/>
    </location>
</feature>
<keyword evidence="8 9" id="KW-0472">Membrane</keyword>
<name>A0A4R7KER4_9CLOT</name>
<evidence type="ECO:0000259" key="11">
    <source>
        <dbReference type="PROSITE" id="PS50929"/>
    </source>
</evidence>
<dbReference type="InterPro" id="IPR039421">
    <property type="entry name" value="Type_1_exporter"/>
</dbReference>
<dbReference type="SMART" id="SM00382">
    <property type="entry name" value="AAA"/>
    <property type="match status" value="1"/>
</dbReference>
<evidence type="ECO:0000313" key="12">
    <source>
        <dbReference type="EMBL" id="TDT52071.1"/>
    </source>
</evidence>
<dbReference type="InterPro" id="IPR036640">
    <property type="entry name" value="ABC1_TM_sf"/>
</dbReference>
<dbReference type="CDD" id="cd18542">
    <property type="entry name" value="ABC_6TM_YknU_like"/>
    <property type="match status" value="1"/>
</dbReference>
<evidence type="ECO:0000259" key="10">
    <source>
        <dbReference type="PROSITE" id="PS50893"/>
    </source>
</evidence>
<dbReference type="OrthoDB" id="9762778at2"/>
<keyword evidence="7 9" id="KW-1133">Transmembrane helix</keyword>
<dbReference type="Gene3D" id="3.40.50.300">
    <property type="entry name" value="P-loop containing nucleotide triphosphate hydrolases"/>
    <property type="match status" value="1"/>
</dbReference>
<dbReference type="PROSITE" id="PS00211">
    <property type="entry name" value="ABC_TRANSPORTER_1"/>
    <property type="match status" value="1"/>
</dbReference>
<dbReference type="InterPro" id="IPR017871">
    <property type="entry name" value="ABC_transporter-like_CS"/>
</dbReference>
<dbReference type="PROSITE" id="PS50929">
    <property type="entry name" value="ABC_TM1F"/>
    <property type="match status" value="1"/>
</dbReference>
<dbReference type="InterPro" id="IPR027417">
    <property type="entry name" value="P-loop_NTPase"/>
</dbReference>
<keyword evidence="6 12" id="KW-0067">ATP-binding</keyword>
<evidence type="ECO:0000256" key="2">
    <source>
        <dbReference type="ARBA" id="ARBA00022448"/>
    </source>
</evidence>
<gene>
    <name evidence="12" type="ORF">EDD71_11452</name>
</gene>
<dbReference type="PANTHER" id="PTHR43394:SF1">
    <property type="entry name" value="ATP-BINDING CASSETTE SUB-FAMILY B MEMBER 10, MITOCHONDRIAL"/>
    <property type="match status" value="1"/>
</dbReference>
<keyword evidence="13" id="KW-1185">Reference proteome</keyword>
<evidence type="ECO:0000256" key="7">
    <source>
        <dbReference type="ARBA" id="ARBA00022989"/>
    </source>
</evidence>
<evidence type="ECO:0000256" key="4">
    <source>
        <dbReference type="ARBA" id="ARBA00022692"/>
    </source>
</evidence>
<dbReference type="RefSeq" id="WP_133628467.1">
    <property type="nucleotide sequence ID" value="NZ_SOAZ01000014.1"/>
</dbReference>
<protein>
    <submittedName>
        <fullName evidence="12">ATP-binding cassette subfamily B protein</fullName>
    </submittedName>
</protein>
<dbReference type="GO" id="GO:0015421">
    <property type="term" value="F:ABC-type oligopeptide transporter activity"/>
    <property type="evidence" value="ECO:0007669"/>
    <property type="project" value="TreeGrafter"/>
</dbReference>